<gene>
    <name evidence="2" type="ORF">B296_00031157</name>
</gene>
<evidence type="ECO:0000313" key="2">
    <source>
        <dbReference type="EMBL" id="RRT69584.1"/>
    </source>
</evidence>
<evidence type="ECO:0000313" key="3">
    <source>
        <dbReference type="Proteomes" id="UP000287651"/>
    </source>
</evidence>
<dbReference type="Proteomes" id="UP000287651">
    <property type="component" value="Unassembled WGS sequence"/>
</dbReference>
<protein>
    <submittedName>
        <fullName evidence="2">Uncharacterized protein</fullName>
    </submittedName>
</protein>
<feature type="region of interest" description="Disordered" evidence="1">
    <location>
        <begin position="53"/>
        <end position="84"/>
    </location>
</feature>
<organism evidence="2 3">
    <name type="scientific">Ensete ventricosum</name>
    <name type="common">Abyssinian banana</name>
    <name type="synonym">Musa ensete</name>
    <dbReference type="NCBI Taxonomy" id="4639"/>
    <lineage>
        <taxon>Eukaryota</taxon>
        <taxon>Viridiplantae</taxon>
        <taxon>Streptophyta</taxon>
        <taxon>Embryophyta</taxon>
        <taxon>Tracheophyta</taxon>
        <taxon>Spermatophyta</taxon>
        <taxon>Magnoliopsida</taxon>
        <taxon>Liliopsida</taxon>
        <taxon>Zingiberales</taxon>
        <taxon>Musaceae</taxon>
        <taxon>Ensete</taxon>
    </lineage>
</organism>
<comment type="caution">
    <text evidence="2">The sequence shown here is derived from an EMBL/GenBank/DDBJ whole genome shotgun (WGS) entry which is preliminary data.</text>
</comment>
<feature type="compositionally biased region" description="Polar residues" evidence="1">
    <location>
        <begin position="53"/>
        <end position="62"/>
    </location>
</feature>
<accession>A0A427A051</accession>
<reference evidence="2 3" key="1">
    <citation type="journal article" date="2014" name="Agronomy (Basel)">
        <title>A Draft Genome Sequence for Ensete ventricosum, the Drought-Tolerant Tree Against Hunger.</title>
        <authorList>
            <person name="Harrison J."/>
            <person name="Moore K.A."/>
            <person name="Paszkiewicz K."/>
            <person name="Jones T."/>
            <person name="Grant M."/>
            <person name="Ambacheew D."/>
            <person name="Muzemil S."/>
            <person name="Studholme D.J."/>
        </authorList>
    </citation>
    <scope>NUCLEOTIDE SEQUENCE [LARGE SCALE GENOMIC DNA]</scope>
</reference>
<evidence type="ECO:0000256" key="1">
    <source>
        <dbReference type="SAM" id="MobiDB-lite"/>
    </source>
</evidence>
<dbReference type="EMBL" id="AMZH03004298">
    <property type="protein sequence ID" value="RRT69584.1"/>
    <property type="molecule type" value="Genomic_DNA"/>
</dbReference>
<sequence>MFGQVQQLPRKRQIPLLHPTCCQRNPKPGVTCPGTLVPWPLVSHTHVPLPGSTSAASPLSFQNPPPPTANNSLGRPRTNSDAMSPTHFRSLHRMIDHLFIVVFCWY</sequence>
<dbReference type="AlphaFoldDB" id="A0A427A051"/>
<name>A0A427A051_ENSVE</name>
<feature type="compositionally biased region" description="Polar residues" evidence="1">
    <location>
        <begin position="69"/>
        <end position="83"/>
    </location>
</feature>
<proteinExistence type="predicted"/>